<gene>
    <name evidence="6" type="ORF">Bca52824_016187</name>
</gene>
<sequence length="639" mass="73804">MEDEPSEVLNKMALFSKRGYNFTTDDWKNRSINLHDVNEEIGRRSLLFRNVEMGQTSSNEEFVLSKINSINKMMEDELRSMNCRLSLVEKENKELKDRVSKLENRHGVTSDENLHNESNKEPVINTEPMVGTGSKSNEADQANDHFINETNTEQMDETVTKPDEADHVKASETVEKVTEESIVQTTFEADEVVEIASCRKWFQAIVLKTDIRNGVEMVLVEYSTLFQDKKNKTKRIQETVSSDRIRPLPPTGEPEEMKSLELMDSVEAYHNESWCSGRVRAIHSDGTYSVSLDRSTNFLQFSLSDLRIPKTWINGDWKTTKEGKTIVGKKRKATGPPADHLPFLQKEEKRPIGPRNPPMPVTPEVILPIDPFVTPEFPRFSRLQKWMDLRGIYRVPLNINGRGIEKEFFEYIDNNENNLREEHIDAAFAMLNRKRIEQSTWFREKNLPKACFLPVHFLEMVGYSFESLKTTPKKGIQILKGYVNDIVRGLETPNKIWMEDVDVVYGVVHERLKGHYIGVEIHLLDNTITLFHCGLHKRGTRIENIPLVKKLAVLIPTIRLEIMNEEVNFKDIVSFQIKKAEKLPKTRFPFNCGIFVLKMLECKSLGLKKMLDINDDTTIDLRSKLCCDIFNHFMASDFE</sequence>
<dbReference type="EMBL" id="JAAMPC010000003">
    <property type="protein sequence ID" value="KAG2322974.1"/>
    <property type="molecule type" value="Genomic_DNA"/>
</dbReference>
<dbReference type="SMART" id="SM00743">
    <property type="entry name" value="Agenet"/>
    <property type="match status" value="2"/>
</dbReference>
<evidence type="ECO:0000256" key="4">
    <source>
        <dbReference type="SAM" id="MobiDB-lite"/>
    </source>
</evidence>
<evidence type="ECO:0000259" key="5">
    <source>
        <dbReference type="PROSITE" id="PS50600"/>
    </source>
</evidence>
<keyword evidence="2" id="KW-0645">Protease</keyword>
<dbReference type="OrthoDB" id="956545at2759"/>
<dbReference type="CDD" id="cd20406">
    <property type="entry name" value="Tudor_Agenet_AtDUF_rpt2_4"/>
    <property type="match status" value="1"/>
</dbReference>
<feature type="region of interest" description="Disordered" evidence="4">
    <location>
        <begin position="108"/>
        <end position="140"/>
    </location>
</feature>
<dbReference type="InterPro" id="IPR008395">
    <property type="entry name" value="Agenet-like_dom"/>
</dbReference>
<proteinExistence type="inferred from homology"/>
<dbReference type="Proteomes" id="UP000886595">
    <property type="component" value="Unassembled WGS sequence"/>
</dbReference>
<accession>A0A8X8B3V0</accession>
<dbReference type="PROSITE" id="PS50600">
    <property type="entry name" value="ULP_PROTEASE"/>
    <property type="match status" value="1"/>
</dbReference>
<dbReference type="AlphaFoldDB" id="A0A8X8B3V0"/>
<protein>
    <recommendedName>
        <fullName evidence="5">Ubiquitin-like protease family profile domain-containing protein</fullName>
    </recommendedName>
</protein>
<dbReference type="Pfam" id="PF05641">
    <property type="entry name" value="Agenet"/>
    <property type="match status" value="1"/>
</dbReference>
<feature type="compositionally biased region" description="Basic and acidic residues" evidence="4">
    <location>
        <begin position="108"/>
        <end position="120"/>
    </location>
</feature>
<dbReference type="GO" id="GO:0008234">
    <property type="term" value="F:cysteine-type peptidase activity"/>
    <property type="evidence" value="ECO:0007669"/>
    <property type="project" value="InterPro"/>
</dbReference>
<reference evidence="6 7" key="1">
    <citation type="submission" date="2020-02" db="EMBL/GenBank/DDBJ databases">
        <authorList>
            <person name="Ma Q."/>
            <person name="Huang Y."/>
            <person name="Song X."/>
            <person name="Pei D."/>
        </authorList>
    </citation>
    <scope>NUCLEOTIDE SEQUENCE [LARGE SCALE GENOMIC DNA]</scope>
    <source>
        <strain evidence="6">Sxm20200214</strain>
        <tissue evidence="6">Leaf</tissue>
    </source>
</reference>
<evidence type="ECO:0000313" key="7">
    <source>
        <dbReference type="Proteomes" id="UP000886595"/>
    </source>
</evidence>
<keyword evidence="7" id="KW-1185">Reference proteome</keyword>
<comment type="similarity">
    <text evidence="1">Belongs to the peptidase C48 family.</text>
</comment>
<evidence type="ECO:0000256" key="1">
    <source>
        <dbReference type="ARBA" id="ARBA00005234"/>
    </source>
</evidence>
<dbReference type="Gene3D" id="3.40.395.10">
    <property type="entry name" value="Adenoviral Proteinase, Chain A"/>
    <property type="match status" value="1"/>
</dbReference>
<organism evidence="6 7">
    <name type="scientific">Brassica carinata</name>
    <name type="common">Ethiopian mustard</name>
    <name type="synonym">Abyssinian cabbage</name>
    <dbReference type="NCBI Taxonomy" id="52824"/>
    <lineage>
        <taxon>Eukaryota</taxon>
        <taxon>Viridiplantae</taxon>
        <taxon>Streptophyta</taxon>
        <taxon>Embryophyta</taxon>
        <taxon>Tracheophyta</taxon>
        <taxon>Spermatophyta</taxon>
        <taxon>Magnoliopsida</taxon>
        <taxon>eudicotyledons</taxon>
        <taxon>Gunneridae</taxon>
        <taxon>Pentapetalae</taxon>
        <taxon>rosids</taxon>
        <taxon>malvids</taxon>
        <taxon>Brassicales</taxon>
        <taxon>Brassicaceae</taxon>
        <taxon>Brassiceae</taxon>
        <taxon>Brassica</taxon>
    </lineage>
</organism>
<dbReference type="GO" id="GO:0006508">
    <property type="term" value="P:proteolysis"/>
    <property type="evidence" value="ECO:0007669"/>
    <property type="project" value="UniProtKB-KW"/>
</dbReference>
<keyword evidence="3" id="KW-0378">Hydrolase</keyword>
<dbReference type="InterPro" id="IPR038765">
    <property type="entry name" value="Papain-like_cys_pep_sf"/>
</dbReference>
<evidence type="ECO:0000313" key="6">
    <source>
        <dbReference type="EMBL" id="KAG2322974.1"/>
    </source>
</evidence>
<name>A0A8X8B3V0_BRACI</name>
<evidence type="ECO:0000256" key="3">
    <source>
        <dbReference type="ARBA" id="ARBA00022801"/>
    </source>
</evidence>
<dbReference type="SUPFAM" id="SSF54001">
    <property type="entry name" value="Cysteine proteinases"/>
    <property type="match status" value="1"/>
</dbReference>
<dbReference type="Pfam" id="PF02902">
    <property type="entry name" value="Peptidase_C48"/>
    <property type="match status" value="1"/>
</dbReference>
<comment type="caution">
    <text evidence="6">The sequence shown here is derived from an EMBL/GenBank/DDBJ whole genome shotgun (WGS) entry which is preliminary data.</text>
</comment>
<dbReference type="InterPro" id="IPR003653">
    <property type="entry name" value="Peptidase_C48_C"/>
</dbReference>
<evidence type="ECO:0000256" key="2">
    <source>
        <dbReference type="ARBA" id="ARBA00022670"/>
    </source>
</evidence>
<dbReference type="InterPro" id="IPR014002">
    <property type="entry name" value="Agenet_dom_plant"/>
</dbReference>
<feature type="domain" description="Ubiquitin-like protease family profile" evidence="5">
    <location>
        <begin position="402"/>
        <end position="603"/>
    </location>
</feature>
<dbReference type="PANTHER" id="PTHR31917:SF164">
    <property type="entry name" value="DUF724 DOMAIN-CONTAINING PROTEIN 7-LIKE"/>
    <property type="match status" value="1"/>
</dbReference>
<dbReference type="PANTHER" id="PTHR31917">
    <property type="entry name" value="AGENET DOMAIN-CONTAINING PROTEIN-RELATED"/>
    <property type="match status" value="1"/>
</dbReference>